<protein>
    <recommendedName>
        <fullName evidence="5">Methyltransferase type 11 domain-containing protein</fullName>
    </recommendedName>
</protein>
<dbReference type="GO" id="GO:0032259">
    <property type="term" value="P:methylation"/>
    <property type="evidence" value="ECO:0007669"/>
    <property type="project" value="UniProtKB-KW"/>
</dbReference>
<name>A0AAD7XLH0_9STRA</name>
<keyword evidence="7" id="KW-1185">Reference proteome</keyword>
<evidence type="ECO:0000256" key="3">
    <source>
        <dbReference type="ARBA" id="ARBA00022679"/>
    </source>
</evidence>
<dbReference type="PANTHER" id="PTHR13610">
    <property type="entry name" value="METHYLTRANSFERASE DOMAIN-CONTAINING PROTEIN"/>
    <property type="match status" value="1"/>
</dbReference>
<evidence type="ECO:0000313" key="7">
    <source>
        <dbReference type="Proteomes" id="UP001230188"/>
    </source>
</evidence>
<evidence type="ECO:0000256" key="1">
    <source>
        <dbReference type="ARBA" id="ARBA00010633"/>
    </source>
</evidence>
<dbReference type="PANTHER" id="PTHR13610:SF9">
    <property type="entry name" value="FI06469P"/>
    <property type="match status" value="1"/>
</dbReference>
<dbReference type="Proteomes" id="UP001230188">
    <property type="component" value="Unassembled WGS sequence"/>
</dbReference>
<keyword evidence="2" id="KW-0489">Methyltransferase</keyword>
<dbReference type="Gene3D" id="3.40.50.150">
    <property type="entry name" value="Vaccinia Virus protein VP39"/>
    <property type="match status" value="1"/>
</dbReference>
<sequence length="189" mass="20568">MEWVAAGGIALAGVHAIAVPFVLPAFRKHCLPYVAATAEQISLVRRACEARGVRHLVDLGSGDGVVCIEMARLGIRTHGVELNPILVWQSRLAARRANVGRLATFERGDLFRADISSADAVALFVVPAMMPDLEKKLAAELRPDALVLAGRFPLETWTPVDHLVHPRASSGYNVNQLWVYEPGLSISRM</sequence>
<feature type="domain" description="Methyltransferase type 11" evidence="5">
    <location>
        <begin position="57"/>
        <end position="137"/>
    </location>
</feature>
<evidence type="ECO:0000256" key="4">
    <source>
        <dbReference type="ARBA" id="ARBA00022691"/>
    </source>
</evidence>
<comment type="caution">
    <text evidence="6">The sequence shown here is derived from an EMBL/GenBank/DDBJ whole genome shotgun (WGS) entry which is preliminary data.</text>
</comment>
<dbReference type="CDD" id="cd02440">
    <property type="entry name" value="AdoMet_MTases"/>
    <property type="match status" value="1"/>
</dbReference>
<keyword evidence="3" id="KW-0808">Transferase</keyword>
<dbReference type="InterPro" id="IPR029063">
    <property type="entry name" value="SAM-dependent_MTases_sf"/>
</dbReference>
<dbReference type="GO" id="GO:0005739">
    <property type="term" value="C:mitochondrion"/>
    <property type="evidence" value="ECO:0007669"/>
    <property type="project" value="TreeGrafter"/>
</dbReference>
<accession>A0AAD7XLH0</accession>
<dbReference type="InterPro" id="IPR013216">
    <property type="entry name" value="Methyltransf_11"/>
</dbReference>
<reference evidence="6" key="1">
    <citation type="submission" date="2023-01" db="EMBL/GenBank/DDBJ databases">
        <title>Metagenome sequencing of chrysophaentin producing Chrysophaeum taylorii.</title>
        <authorList>
            <person name="Davison J."/>
            <person name="Bewley C."/>
        </authorList>
    </citation>
    <scope>NUCLEOTIDE SEQUENCE</scope>
    <source>
        <strain evidence="6">NIES-1699</strain>
    </source>
</reference>
<dbReference type="Pfam" id="PF08241">
    <property type="entry name" value="Methyltransf_11"/>
    <property type="match status" value="1"/>
</dbReference>
<keyword evidence="4" id="KW-0949">S-adenosyl-L-methionine</keyword>
<dbReference type="EMBL" id="JAQMWT010000330">
    <property type="protein sequence ID" value="KAJ8604501.1"/>
    <property type="molecule type" value="Genomic_DNA"/>
</dbReference>
<evidence type="ECO:0000259" key="5">
    <source>
        <dbReference type="Pfam" id="PF08241"/>
    </source>
</evidence>
<dbReference type="GO" id="GO:1905706">
    <property type="term" value="P:regulation of mitochondrial ATP synthesis coupled proton transport"/>
    <property type="evidence" value="ECO:0007669"/>
    <property type="project" value="TreeGrafter"/>
</dbReference>
<proteinExistence type="inferred from homology"/>
<dbReference type="AlphaFoldDB" id="A0AAD7XLH0"/>
<comment type="similarity">
    <text evidence="1">Belongs to the ANT/ATPSC lysine N-methyltransferase family.</text>
</comment>
<evidence type="ECO:0000256" key="2">
    <source>
        <dbReference type="ARBA" id="ARBA00022603"/>
    </source>
</evidence>
<gene>
    <name evidence="6" type="ORF">CTAYLR_000896</name>
</gene>
<evidence type="ECO:0000313" key="6">
    <source>
        <dbReference type="EMBL" id="KAJ8604501.1"/>
    </source>
</evidence>
<dbReference type="InterPro" id="IPR026170">
    <property type="entry name" value="FAM173A/B"/>
</dbReference>
<dbReference type="GO" id="GO:0016279">
    <property type="term" value="F:protein-lysine N-methyltransferase activity"/>
    <property type="evidence" value="ECO:0007669"/>
    <property type="project" value="InterPro"/>
</dbReference>
<dbReference type="SUPFAM" id="SSF53335">
    <property type="entry name" value="S-adenosyl-L-methionine-dependent methyltransferases"/>
    <property type="match status" value="1"/>
</dbReference>
<organism evidence="6 7">
    <name type="scientific">Chrysophaeum taylorii</name>
    <dbReference type="NCBI Taxonomy" id="2483200"/>
    <lineage>
        <taxon>Eukaryota</taxon>
        <taxon>Sar</taxon>
        <taxon>Stramenopiles</taxon>
        <taxon>Ochrophyta</taxon>
        <taxon>Pelagophyceae</taxon>
        <taxon>Pelagomonadales</taxon>
        <taxon>Pelagomonadaceae</taxon>
        <taxon>Chrysophaeum</taxon>
    </lineage>
</organism>